<organism evidence="1 2">
    <name type="scientific">Araneus ventricosus</name>
    <name type="common">Orbweaver spider</name>
    <name type="synonym">Epeira ventricosa</name>
    <dbReference type="NCBI Taxonomy" id="182803"/>
    <lineage>
        <taxon>Eukaryota</taxon>
        <taxon>Metazoa</taxon>
        <taxon>Ecdysozoa</taxon>
        <taxon>Arthropoda</taxon>
        <taxon>Chelicerata</taxon>
        <taxon>Arachnida</taxon>
        <taxon>Araneae</taxon>
        <taxon>Araneomorphae</taxon>
        <taxon>Entelegynae</taxon>
        <taxon>Araneoidea</taxon>
        <taxon>Araneidae</taxon>
        <taxon>Araneus</taxon>
    </lineage>
</organism>
<evidence type="ECO:0000313" key="1">
    <source>
        <dbReference type="EMBL" id="GBM53974.1"/>
    </source>
</evidence>
<dbReference type="OrthoDB" id="1046782at2759"/>
<dbReference type="AlphaFoldDB" id="A0A4Y2GPD2"/>
<keyword evidence="2" id="KW-1185">Reference proteome</keyword>
<reference evidence="1 2" key="1">
    <citation type="journal article" date="2019" name="Sci. Rep.">
        <title>Orb-weaving spider Araneus ventricosus genome elucidates the spidroin gene catalogue.</title>
        <authorList>
            <person name="Kono N."/>
            <person name="Nakamura H."/>
            <person name="Ohtoshi R."/>
            <person name="Moran D.A.P."/>
            <person name="Shinohara A."/>
            <person name="Yoshida Y."/>
            <person name="Fujiwara M."/>
            <person name="Mori M."/>
            <person name="Tomita M."/>
            <person name="Arakawa K."/>
        </authorList>
    </citation>
    <scope>NUCLEOTIDE SEQUENCE [LARGE SCALE GENOMIC DNA]</scope>
</reference>
<dbReference type="Proteomes" id="UP000499080">
    <property type="component" value="Unassembled WGS sequence"/>
</dbReference>
<comment type="caution">
    <text evidence="1">The sequence shown here is derived from an EMBL/GenBank/DDBJ whole genome shotgun (WGS) entry which is preliminary data.</text>
</comment>
<evidence type="ECO:0000313" key="2">
    <source>
        <dbReference type="Proteomes" id="UP000499080"/>
    </source>
</evidence>
<accession>A0A4Y2GPD2</accession>
<protein>
    <submittedName>
        <fullName evidence="1">Uncharacterized protein</fullName>
    </submittedName>
</protein>
<sequence>MLTNLHVLDLPQSEKHNCGIMSVCELDNSKTIRATGMKFVARLIIPRMSSLTLDDEWIEFDLPISFLAHDKNTRNLAIPHQKYVSIVPLHLGKVNKYSRQLLSFPSNFRLSLPPLTARRRKPLQKIK</sequence>
<proteinExistence type="predicted"/>
<dbReference type="EMBL" id="BGPR01001439">
    <property type="protein sequence ID" value="GBM53974.1"/>
    <property type="molecule type" value="Genomic_DNA"/>
</dbReference>
<name>A0A4Y2GPD2_ARAVE</name>
<gene>
    <name evidence="1" type="ORF">AVEN_18737_1</name>
</gene>